<evidence type="ECO:0000313" key="9">
    <source>
        <dbReference type="EMBL" id="UOO95126.1"/>
    </source>
</evidence>
<dbReference type="InterPro" id="IPR018170">
    <property type="entry name" value="Aldo/ket_reductase_CS"/>
</dbReference>
<dbReference type="GO" id="GO:0016616">
    <property type="term" value="F:oxidoreductase activity, acting on the CH-OH group of donors, NAD or NADP as acceptor"/>
    <property type="evidence" value="ECO:0007669"/>
    <property type="project" value="UniProtKB-ARBA"/>
</dbReference>
<evidence type="ECO:0000256" key="2">
    <source>
        <dbReference type="ARBA" id="ARBA00022857"/>
    </source>
</evidence>
<evidence type="ECO:0000313" key="10">
    <source>
        <dbReference type="Proteomes" id="UP000830542"/>
    </source>
</evidence>
<comment type="similarity">
    <text evidence="1">Belongs to the aldo/keto reductase family.</text>
</comment>
<dbReference type="Gene3D" id="3.40.50.720">
    <property type="entry name" value="NAD(P)-binding Rossmann-like Domain"/>
    <property type="match status" value="1"/>
</dbReference>
<dbReference type="KEGG" id="hdo:MUK72_14305"/>
<feature type="domain" description="NADP-dependent oxidoreductase" evidence="5">
    <location>
        <begin position="377"/>
        <end position="652"/>
    </location>
</feature>
<dbReference type="SUPFAM" id="SSF51430">
    <property type="entry name" value="NAD(P)-linked oxidoreductase"/>
    <property type="match status" value="1"/>
</dbReference>
<dbReference type="CDD" id="cd19071">
    <property type="entry name" value="AKR_AKR1-5-like"/>
    <property type="match status" value="1"/>
</dbReference>
<dbReference type="Pfam" id="PF01408">
    <property type="entry name" value="GFO_IDH_MocA"/>
    <property type="match status" value="1"/>
</dbReference>
<dbReference type="InterPro" id="IPR000683">
    <property type="entry name" value="Gfo/Idh/MocA-like_OxRdtase_N"/>
</dbReference>
<reference evidence="9" key="2">
    <citation type="submission" date="2022-04" db="EMBL/GenBank/DDBJ databases">
        <title>Sequencing and genomic assembly of Halococcus dombrowskii.</title>
        <authorList>
            <person name="Lim S.W."/>
            <person name="MacLea K.S."/>
        </authorList>
    </citation>
    <scope>NUCLEOTIDE SEQUENCE</scope>
    <source>
        <strain evidence="9">H4</strain>
    </source>
</reference>
<dbReference type="Gene3D" id="3.30.360.10">
    <property type="entry name" value="Dihydrodipicolinate Reductase, domain 2"/>
    <property type="match status" value="1"/>
</dbReference>
<name>A0AAV3SE52_HALDO</name>
<evidence type="ECO:0000313" key="8">
    <source>
        <dbReference type="EMBL" id="GAA0455371.1"/>
    </source>
</evidence>
<dbReference type="InterPro" id="IPR023210">
    <property type="entry name" value="NADP_OxRdtase_dom"/>
</dbReference>
<dbReference type="Proteomes" id="UP000830542">
    <property type="component" value="Chromosome"/>
</dbReference>
<evidence type="ECO:0000259" key="5">
    <source>
        <dbReference type="Pfam" id="PF00248"/>
    </source>
</evidence>
<dbReference type="PROSITE" id="PS00798">
    <property type="entry name" value="ALDOKETO_REDUCTASE_1"/>
    <property type="match status" value="1"/>
</dbReference>
<dbReference type="RefSeq" id="WP_244702393.1">
    <property type="nucleotide sequence ID" value="NZ_BAAADN010000017.1"/>
</dbReference>
<evidence type="ECO:0000256" key="4">
    <source>
        <dbReference type="SAM" id="MobiDB-lite"/>
    </source>
</evidence>
<dbReference type="InterPro" id="IPR055170">
    <property type="entry name" value="GFO_IDH_MocA-like_dom"/>
</dbReference>
<dbReference type="PANTHER" id="PTHR43827:SF3">
    <property type="entry name" value="NADP-DEPENDENT OXIDOREDUCTASE DOMAIN-CONTAINING PROTEIN"/>
    <property type="match status" value="1"/>
</dbReference>
<dbReference type="InterPro" id="IPR020471">
    <property type="entry name" value="AKR"/>
</dbReference>
<evidence type="ECO:0000259" key="7">
    <source>
        <dbReference type="Pfam" id="PF22725"/>
    </source>
</evidence>
<dbReference type="EMBL" id="BAAADN010000017">
    <property type="protein sequence ID" value="GAA0455371.1"/>
    <property type="molecule type" value="Genomic_DNA"/>
</dbReference>
<dbReference type="Pfam" id="PF22725">
    <property type="entry name" value="GFO_IDH_MocA_C3"/>
    <property type="match status" value="1"/>
</dbReference>
<gene>
    <name evidence="8" type="ORF">GCM10008985_09000</name>
    <name evidence="9" type="ORF">MUK72_14305</name>
</gene>
<keyword evidence="10" id="KW-1185">Reference proteome</keyword>
<dbReference type="EMBL" id="CP095005">
    <property type="protein sequence ID" value="UOO95126.1"/>
    <property type="molecule type" value="Genomic_DNA"/>
</dbReference>
<feature type="domain" description="GFO/IDH/MocA-like oxidoreductase" evidence="7">
    <location>
        <begin position="127"/>
        <end position="252"/>
    </location>
</feature>
<dbReference type="Pfam" id="PF00248">
    <property type="entry name" value="Aldo_ket_red"/>
    <property type="match status" value="1"/>
</dbReference>
<dbReference type="InterPro" id="IPR036812">
    <property type="entry name" value="NAD(P)_OxRdtase_dom_sf"/>
</dbReference>
<protein>
    <submittedName>
        <fullName evidence="8">Aldo/keto reductase</fullName>
    </submittedName>
</protein>
<evidence type="ECO:0000313" key="11">
    <source>
        <dbReference type="Proteomes" id="UP001500962"/>
    </source>
</evidence>
<keyword evidence="2" id="KW-0521">NADP</keyword>
<proteinExistence type="inferred from homology"/>
<dbReference type="GO" id="GO:0000166">
    <property type="term" value="F:nucleotide binding"/>
    <property type="evidence" value="ECO:0007669"/>
    <property type="project" value="InterPro"/>
</dbReference>
<dbReference type="SUPFAM" id="SSF55347">
    <property type="entry name" value="Glyceraldehyde-3-phosphate dehydrogenase-like, C-terminal domain"/>
    <property type="match status" value="1"/>
</dbReference>
<feature type="domain" description="Gfo/Idh/MocA-like oxidoreductase N-terminal" evidence="6">
    <location>
        <begin position="2"/>
        <end position="113"/>
    </location>
</feature>
<dbReference type="PANTHER" id="PTHR43827">
    <property type="entry name" value="2,5-DIKETO-D-GLUCONIC ACID REDUCTASE"/>
    <property type="match status" value="1"/>
</dbReference>
<feature type="region of interest" description="Disordered" evidence="4">
    <location>
        <begin position="343"/>
        <end position="367"/>
    </location>
</feature>
<reference evidence="8" key="3">
    <citation type="submission" date="2023-12" db="EMBL/GenBank/DDBJ databases">
        <authorList>
            <person name="Sun Q."/>
            <person name="Inoue M."/>
        </authorList>
    </citation>
    <scope>NUCLEOTIDE SEQUENCE</scope>
    <source>
        <strain evidence="8">JCM 12289</strain>
    </source>
</reference>
<dbReference type="AlphaFoldDB" id="A0AAV3SE52"/>
<keyword evidence="3" id="KW-0560">Oxidoreductase</keyword>
<evidence type="ECO:0000256" key="3">
    <source>
        <dbReference type="ARBA" id="ARBA00023002"/>
    </source>
</evidence>
<reference evidence="8" key="1">
    <citation type="journal article" date="2014" name="Int. J. Syst. Evol. Microbiol.">
        <title>Complete genome sequence of Corynebacterium casei LMG S-19264T (=DSM 44701T), isolated from a smear-ripened cheese.</title>
        <authorList>
            <consortium name="US DOE Joint Genome Institute (JGI-PGF)"/>
            <person name="Walter F."/>
            <person name="Albersmeier A."/>
            <person name="Kalinowski J."/>
            <person name="Ruckert C."/>
        </authorList>
    </citation>
    <scope>NUCLEOTIDE SEQUENCE</scope>
    <source>
        <strain evidence="8">JCM 12289</strain>
    </source>
</reference>
<dbReference type="Gene3D" id="3.20.20.100">
    <property type="entry name" value="NADP-dependent oxidoreductase domain"/>
    <property type="match status" value="1"/>
</dbReference>
<accession>A0AAV3SE52</accession>
<evidence type="ECO:0000259" key="6">
    <source>
        <dbReference type="Pfam" id="PF01408"/>
    </source>
</evidence>
<evidence type="ECO:0000256" key="1">
    <source>
        <dbReference type="ARBA" id="ARBA00007905"/>
    </source>
</evidence>
<dbReference type="PRINTS" id="PR00069">
    <property type="entry name" value="ALDKETRDTASE"/>
</dbReference>
<dbReference type="Proteomes" id="UP001500962">
    <property type="component" value="Unassembled WGS sequence"/>
</dbReference>
<organism evidence="8 11">
    <name type="scientific">Halococcus dombrowskii</name>
    <dbReference type="NCBI Taxonomy" id="179637"/>
    <lineage>
        <taxon>Archaea</taxon>
        <taxon>Methanobacteriati</taxon>
        <taxon>Methanobacteriota</taxon>
        <taxon>Stenosarchaea group</taxon>
        <taxon>Halobacteria</taxon>
        <taxon>Halobacteriales</taxon>
        <taxon>Halococcaceae</taxon>
        <taxon>Halococcus</taxon>
    </lineage>
</organism>
<dbReference type="InterPro" id="IPR036291">
    <property type="entry name" value="NAD(P)-bd_dom_sf"/>
</dbReference>
<sequence>MQIVFVGAGAVAEKYATDLSASPLELTAVCDLDERRADRFAATYGLTAYTDLDELLANEPAPLVANLTSHSSHATVTERCLAADRHVFSEKPLALDADVAAALVSTAEQRGLALDCAPINHRCDAQRHARSFLGDGRLGSVRLGYVHAHVGRVREWHDDPDSFLAVGPLYDGAVYPLNLLVDWFGPVDRVRTADALDVWSDRESNSVGRPAHVESTIEFASGPVIRLSASRYAPHWSREFNGLELHGDDGSLYLADSGALAAGAESVSIGAVGREYITAPHPHPQCERSYLDGPERLVAAVERGARPTAGSRRAAHVVAVCNAVETAASLGDPVSVANCGVDHQPPDGPAIRPAATDGRSTSADKTSRDTAIRLPPIGFGCSRYRDGEYVDRMESIATAYDAGYRLFDSAELYGNEERIGDLLDAPGTPDRDGFFLVSKVWNTNHEHLVEACEESLDALGVDTLDCYMLHWPDAWTYQGPLRNLAAKSPAEQEALTFPTDDDGTRATADSSLPETWQRLETLVDRGRTRTLGLCNVSLDQLTTVIDVARVLPAIVQIESHPYQPRTALVRTCHERGIRVMAHSPLSAPGLLSEPELFEIADVKGISPAAVVLAWHVERGVVPIPSSTDRQHIVANLAAARCRLTDEEMARIGTLADPAFER</sequence>
<dbReference type="GeneID" id="71763043"/>
<dbReference type="SUPFAM" id="SSF51735">
    <property type="entry name" value="NAD(P)-binding Rossmann-fold domains"/>
    <property type="match status" value="1"/>
</dbReference>